<accession>A0A1D7QCF2</accession>
<keyword evidence="1" id="KW-0812">Transmembrane</keyword>
<dbReference type="Proteomes" id="UP000094313">
    <property type="component" value="Chromosome"/>
</dbReference>
<keyword evidence="1" id="KW-0472">Membrane</keyword>
<dbReference type="AlphaFoldDB" id="A0A1D7QCF2"/>
<feature type="transmembrane region" description="Helical" evidence="1">
    <location>
        <begin position="49"/>
        <end position="72"/>
    </location>
</feature>
<sequence length="96" mass="11286">MAISAALFASSFTKDEYIRFFIIIFFLFIALLSTILIDKLERLKAVYVFRTYYVFLFYYTAIIFLFSLSVIGNAFTKLYDLQFVLKMVTCLFMMGV</sequence>
<reference evidence="2 3" key="1">
    <citation type="submission" date="2016-08" db="EMBL/GenBank/DDBJ databases">
        <authorList>
            <person name="Seilhamer J.J."/>
        </authorList>
    </citation>
    <scope>NUCLEOTIDE SEQUENCE [LARGE SCALE GENOMIC DNA]</scope>
    <source>
        <strain evidence="2 3">DX4</strain>
    </source>
</reference>
<organism evidence="2 3">
    <name type="scientific">Pedobacter steynii</name>
    <dbReference type="NCBI Taxonomy" id="430522"/>
    <lineage>
        <taxon>Bacteria</taxon>
        <taxon>Pseudomonadati</taxon>
        <taxon>Bacteroidota</taxon>
        <taxon>Sphingobacteriia</taxon>
        <taxon>Sphingobacteriales</taxon>
        <taxon>Sphingobacteriaceae</taxon>
        <taxon>Pedobacter</taxon>
    </lineage>
</organism>
<name>A0A1D7QCF2_9SPHI</name>
<keyword evidence="1" id="KW-1133">Transmembrane helix</keyword>
<gene>
    <name evidence="2" type="ORF">BFS30_03580</name>
</gene>
<evidence type="ECO:0000313" key="2">
    <source>
        <dbReference type="EMBL" id="AOM76317.1"/>
    </source>
</evidence>
<evidence type="ECO:0000313" key="3">
    <source>
        <dbReference type="Proteomes" id="UP000094313"/>
    </source>
</evidence>
<proteinExistence type="predicted"/>
<evidence type="ECO:0000256" key="1">
    <source>
        <dbReference type="SAM" id="Phobius"/>
    </source>
</evidence>
<dbReference type="KEGG" id="psty:BFS30_03580"/>
<dbReference type="EMBL" id="CP017141">
    <property type="protein sequence ID" value="AOM76317.1"/>
    <property type="molecule type" value="Genomic_DNA"/>
</dbReference>
<protein>
    <submittedName>
        <fullName evidence="2">Uncharacterized protein</fullName>
    </submittedName>
</protein>
<keyword evidence="3" id="KW-1185">Reference proteome</keyword>
<feature type="transmembrane region" description="Helical" evidence="1">
    <location>
        <begin position="17"/>
        <end position="37"/>
    </location>
</feature>